<dbReference type="Pfam" id="PF13524">
    <property type="entry name" value="Glyco_trans_1_2"/>
    <property type="match status" value="1"/>
</dbReference>
<protein>
    <recommendedName>
        <fullName evidence="1">Spore protein YkvP/CgeB glycosyl transferase-like domain-containing protein</fullName>
    </recommendedName>
</protein>
<dbReference type="InterPro" id="IPR055259">
    <property type="entry name" value="YkvP/CgeB_Glyco_trans-like"/>
</dbReference>
<keyword evidence="3" id="KW-1185">Reference proteome</keyword>
<comment type="caution">
    <text evidence="2">The sequence shown here is derived from an EMBL/GenBank/DDBJ whole genome shotgun (WGS) entry which is preliminary data.</text>
</comment>
<evidence type="ECO:0000313" key="3">
    <source>
        <dbReference type="Proteomes" id="UP001500298"/>
    </source>
</evidence>
<reference evidence="3" key="1">
    <citation type="journal article" date="2019" name="Int. J. Syst. Evol. Microbiol.">
        <title>The Global Catalogue of Microorganisms (GCM) 10K type strain sequencing project: providing services to taxonomists for standard genome sequencing and annotation.</title>
        <authorList>
            <consortium name="The Broad Institute Genomics Platform"/>
            <consortium name="The Broad Institute Genome Sequencing Center for Infectious Disease"/>
            <person name="Wu L."/>
            <person name="Ma J."/>
        </authorList>
    </citation>
    <scope>NUCLEOTIDE SEQUENCE [LARGE SCALE GENOMIC DNA]</scope>
    <source>
        <strain evidence="3">JCM 18326</strain>
    </source>
</reference>
<dbReference type="EMBL" id="BAABJX010000057">
    <property type="protein sequence ID" value="GAA4847780.1"/>
    <property type="molecule type" value="Genomic_DNA"/>
</dbReference>
<accession>A0ABP9DKU9</accession>
<proteinExistence type="predicted"/>
<organism evidence="2 3">
    <name type="scientific">Algivirga pacifica</name>
    <dbReference type="NCBI Taxonomy" id="1162670"/>
    <lineage>
        <taxon>Bacteria</taxon>
        <taxon>Pseudomonadati</taxon>
        <taxon>Bacteroidota</taxon>
        <taxon>Cytophagia</taxon>
        <taxon>Cytophagales</taxon>
        <taxon>Flammeovirgaceae</taxon>
        <taxon>Algivirga</taxon>
    </lineage>
</organism>
<dbReference type="SUPFAM" id="SSF53756">
    <property type="entry name" value="UDP-Glycosyltransferase/glycogen phosphorylase"/>
    <property type="match status" value="1"/>
</dbReference>
<sequence length="367" mass="43119">MTLKNKVILLISPEAWGKSFVSKHHYAKTLAERGNKVYFLNPPTSKEEVISVSDNLYIINKPLKFRGIGRLPNWLGAILTKWELQVVEQLIGEEVNIIWNFDSSRFFNLSRIKKPFKICHIVDMAENIHRDLLATTSDICFCTSDFIKQELQPDNDHVYKIHHGYQESRNNYQLEESFDQHKIQVGYVGNLSRFCIDWKIILQLIKEYPDIDFNFIGSYTISNLSRETLLKEYMEELQRASNVRLLGPKESYLIPSYLSKMDVLLSVYKMDTEGDIKQHSNLHKTMEYLGSGKVIVSSYSDEYKDYPELLIMSKKNEELLEKFREVVSDIRTYNSSEKEHLRRLFVENHTYSKQLDKIERIIDNHLS</sequence>
<gene>
    <name evidence="2" type="ORF">GCM10023331_35640</name>
</gene>
<evidence type="ECO:0000313" key="2">
    <source>
        <dbReference type="EMBL" id="GAA4847780.1"/>
    </source>
</evidence>
<name>A0ABP9DKU9_9BACT</name>
<dbReference type="RefSeq" id="WP_345374288.1">
    <property type="nucleotide sequence ID" value="NZ_BAABJX010000057.1"/>
</dbReference>
<feature type="domain" description="Spore protein YkvP/CgeB glycosyl transferase-like" evidence="1">
    <location>
        <begin position="201"/>
        <end position="359"/>
    </location>
</feature>
<evidence type="ECO:0000259" key="1">
    <source>
        <dbReference type="Pfam" id="PF13524"/>
    </source>
</evidence>
<dbReference type="Gene3D" id="3.40.50.2000">
    <property type="entry name" value="Glycogen Phosphorylase B"/>
    <property type="match status" value="1"/>
</dbReference>
<dbReference type="Proteomes" id="UP001500298">
    <property type="component" value="Unassembled WGS sequence"/>
</dbReference>